<reference evidence="7 8" key="1">
    <citation type="submission" date="2019-03" db="EMBL/GenBank/DDBJ databases">
        <title>An improved genome assembly of the fluke Schistosoma japonicum.</title>
        <authorList>
            <person name="Hu W."/>
            <person name="Luo F."/>
            <person name="Yin M."/>
            <person name="Mo X."/>
            <person name="Sun C."/>
            <person name="Wu Q."/>
            <person name="Zhu B."/>
            <person name="Xiang M."/>
            <person name="Wang J."/>
            <person name="Wang Y."/>
            <person name="Zhang T."/>
            <person name="Xu B."/>
            <person name="Zheng H."/>
            <person name="Feng Z."/>
        </authorList>
    </citation>
    <scope>NUCLEOTIDE SEQUENCE [LARGE SCALE GENOMIC DNA]</scope>
    <source>
        <strain evidence="7">HuSjv2</strain>
        <tissue evidence="7">Worms</tissue>
    </source>
</reference>
<evidence type="ECO:0000256" key="2">
    <source>
        <dbReference type="ARBA" id="ARBA00022553"/>
    </source>
</evidence>
<keyword evidence="4" id="KW-0175">Coiled coil</keyword>
<organism evidence="7 8">
    <name type="scientific">Schistosoma japonicum</name>
    <name type="common">Blood fluke</name>
    <dbReference type="NCBI Taxonomy" id="6182"/>
    <lineage>
        <taxon>Eukaryota</taxon>
        <taxon>Metazoa</taxon>
        <taxon>Spiralia</taxon>
        <taxon>Lophotrochozoa</taxon>
        <taxon>Platyhelminthes</taxon>
        <taxon>Trematoda</taxon>
        <taxon>Digenea</taxon>
        <taxon>Strigeidida</taxon>
        <taxon>Schistosomatoidea</taxon>
        <taxon>Schistosomatidae</taxon>
        <taxon>Schistosoma</taxon>
    </lineage>
</organism>
<evidence type="ECO:0000313" key="7">
    <source>
        <dbReference type="EMBL" id="TNN05076.1"/>
    </source>
</evidence>
<dbReference type="SMART" id="SM01156">
    <property type="entry name" value="DUF1716"/>
    <property type="match status" value="1"/>
</dbReference>
<dbReference type="PANTHER" id="PTHR14978:SF0">
    <property type="entry name" value="BETA-CATENIN-LIKE PROTEIN 1"/>
    <property type="match status" value="1"/>
</dbReference>
<accession>A0A4Z2CLJ6</accession>
<dbReference type="AlphaFoldDB" id="A0A4Z2CLJ6"/>
<dbReference type="Gene3D" id="1.25.10.10">
    <property type="entry name" value="Leucine-rich Repeat Variant"/>
    <property type="match status" value="1"/>
</dbReference>
<evidence type="ECO:0000256" key="3">
    <source>
        <dbReference type="ARBA" id="ARBA00022737"/>
    </source>
</evidence>
<proteinExistence type="predicted"/>
<evidence type="ECO:0000256" key="5">
    <source>
        <dbReference type="ARBA" id="ARBA00023242"/>
    </source>
</evidence>
<keyword evidence="2" id="KW-0597">Phosphoprotein</keyword>
<evidence type="ECO:0000259" key="6">
    <source>
        <dbReference type="SMART" id="SM01156"/>
    </source>
</evidence>
<feature type="domain" description="Beta-catenin-like protein 1 N-terminal" evidence="6">
    <location>
        <begin position="6"/>
        <end position="107"/>
    </location>
</feature>
<name>A0A4Z2CLJ6_SCHJA</name>
<evidence type="ECO:0000256" key="1">
    <source>
        <dbReference type="ARBA" id="ARBA00004123"/>
    </source>
</evidence>
<comment type="caution">
    <text evidence="7">The sequence shown here is derived from an EMBL/GenBank/DDBJ whole genome shotgun (WGS) entry which is preliminary data.</text>
</comment>
<comment type="subcellular location">
    <subcellularLocation>
        <location evidence="1">Nucleus</location>
    </subcellularLocation>
</comment>
<dbReference type="InterPro" id="IPR039678">
    <property type="entry name" value="CTNNBL1"/>
</dbReference>
<keyword evidence="5" id="KW-0539">Nucleus</keyword>
<dbReference type="GO" id="GO:0005681">
    <property type="term" value="C:spliceosomal complex"/>
    <property type="evidence" value="ECO:0007669"/>
    <property type="project" value="TreeGrafter"/>
</dbReference>
<dbReference type="EMBL" id="SKCS01000611">
    <property type="protein sequence ID" value="TNN05076.1"/>
    <property type="molecule type" value="Genomic_DNA"/>
</dbReference>
<dbReference type="Pfam" id="PF08216">
    <property type="entry name" value="CTNNBL"/>
    <property type="match status" value="1"/>
</dbReference>
<feature type="non-terminal residue" evidence="7">
    <location>
        <position position="108"/>
    </location>
</feature>
<dbReference type="OrthoDB" id="6259623at2759"/>
<sequence length="108" mass="12391">MVFLISITDVSRSFNAPNSWNSETSNEPTTVGANEVTETTVRRLTVLLEKRALSNQEARTKFPDQPKRFMQSKLELQETLEEMQILERVLHLLKMRSISVNSVLLTVQ</sequence>
<keyword evidence="8" id="KW-1185">Reference proteome</keyword>
<dbReference type="Proteomes" id="UP000311919">
    <property type="component" value="Unassembled WGS sequence"/>
</dbReference>
<dbReference type="InterPro" id="IPR011989">
    <property type="entry name" value="ARM-like"/>
</dbReference>
<keyword evidence="3" id="KW-0677">Repeat</keyword>
<dbReference type="STRING" id="6182.A0A4Z2CLJ6"/>
<evidence type="ECO:0000313" key="8">
    <source>
        <dbReference type="Proteomes" id="UP000311919"/>
    </source>
</evidence>
<evidence type="ECO:0000256" key="4">
    <source>
        <dbReference type="ARBA" id="ARBA00023054"/>
    </source>
</evidence>
<protein>
    <recommendedName>
        <fullName evidence="6">Beta-catenin-like protein 1 N-terminal domain-containing protein</fullName>
    </recommendedName>
</protein>
<dbReference type="PANTHER" id="PTHR14978">
    <property type="entry name" value="BETA-CATENIN-LIKE PROTEIN 1 NUCLEAR ASSOCIATED PROTEIN"/>
    <property type="match status" value="1"/>
</dbReference>
<dbReference type="InterPro" id="IPR013180">
    <property type="entry name" value="CTNNBL1_N"/>
</dbReference>
<gene>
    <name evidence="7" type="ORF">EWB00_009712</name>
</gene>